<protein>
    <recommendedName>
        <fullName evidence="4">Zona occludens toxin N-terminal domain-containing protein</fullName>
    </recommendedName>
</protein>
<dbReference type="EMBL" id="BPLQ01006721">
    <property type="protein sequence ID" value="GIY24631.1"/>
    <property type="molecule type" value="Genomic_DNA"/>
</dbReference>
<dbReference type="AlphaFoldDB" id="A0AAV4RUM0"/>
<proteinExistence type="predicted"/>
<keyword evidence="1" id="KW-0472">Membrane</keyword>
<name>A0AAV4RUM0_9ARAC</name>
<keyword evidence="1" id="KW-0812">Transmembrane</keyword>
<evidence type="ECO:0000256" key="1">
    <source>
        <dbReference type="SAM" id="Phobius"/>
    </source>
</evidence>
<feature type="transmembrane region" description="Helical" evidence="1">
    <location>
        <begin position="173"/>
        <end position="194"/>
    </location>
</feature>
<dbReference type="Proteomes" id="UP001054837">
    <property type="component" value="Unassembled WGS sequence"/>
</dbReference>
<evidence type="ECO:0000313" key="3">
    <source>
        <dbReference type="Proteomes" id="UP001054837"/>
    </source>
</evidence>
<evidence type="ECO:0008006" key="4">
    <source>
        <dbReference type="Google" id="ProtNLM"/>
    </source>
</evidence>
<sequence>MFTVESHHKKFSIILITQNLFPRVRVARDISLNAHYIILFRNNRDQSQIACFGRQVFPDRSKFFMDAYKKATAEQYDFLLVDCFPTTDEELRLRQSIFPDHKANPQQRNAILKSATNEQIKTLCEICHNVLAGNVPKANVKRLCRYKRIIRQLANRNISIARKRKLLTNQTGGFLPLVLPAVLSFVGGLVGKAIGKRI</sequence>
<organism evidence="2 3">
    <name type="scientific">Caerostris darwini</name>
    <dbReference type="NCBI Taxonomy" id="1538125"/>
    <lineage>
        <taxon>Eukaryota</taxon>
        <taxon>Metazoa</taxon>
        <taxon>Ecdysozoa</taxon>
        <taxon>Arthropoda</taxon>
        <taxon>Chelicerata</taxon>
        <taxon>Arachnida</taxon>
        <taxon>Araneae</taxon>
        <taxon>Araneomorphae</taxon>
        <taxon>Entelegynae</taxon>
        <taxon>Araneoidea</taxon>
        <taxon>Araneidae</taxon>
        <taxon>Caerostris</taxon>
    </lineage>
</organism>
<accession>A0AAV4RUM0</accession>
<keyword evidence="1" id="KW-1133">Transmembrane helix</keyword>
<comment type="caution">
    <text evidence="2">The sequence shown here is derived from an EMBL/GenBank/DDBJ whole genome shotgun (WGS) entry which is preliminary data.</text>
</comment>
<gene>
    <name evidence="2" type="primary">AVEN_75464_1</name>
    <name evidence="2" type="ORF">CDAR_572371</name>
</gene>
<keyword evidence="3" id="KW-1185">Reference proteome</keyword>
<reference evidence="2 3" key="1">
    <citation type="submission" date="2021-06" db="EMBL/GenBank/DDBJ databases">
        <title>Caerostris darwini draft genome.</title>
        <authorList>
            <person name="Kono N."/>
            <person name="Arakawa K."/>
        </authorList>
    </citation>
    <scope>NUCLEOTIDE SEQUENCE [LARGE SCALE GENOMIC DNA]</scope>
</reference>
<evidence type="ECO:0000313" key="2">
    <source>
        <dbReference type="EMBL" id="GIY24631.1"/>
    </source>
</evidence>